<dbReference type="PANTHER" id="PTHR48050:SF13">
    <property type="entry name" value="STEROL 3-BETA-GLUCOSYLTRANSFERASE UGT80A2"/>
    <property type="match status" value="1"/>
</dbReference>
<dbReference type="Pfam" id="PF06722">
    <property type="entry name" value="EryCIII-like_C"/>
    <property type="match status" value="1"/>
</dbReference>
<sequence>MTVRKPLNFLFVTAHLGGNVSPIMQVVRRLVVAGHSVRVMSDGLNRRDVEAAGARFRTWQRAPSRVDRNREEDPPDWSVDDKQGIGMVAQFLAGTAQAYAEDTIEELRQEPADLVVCFDMLLGPMLGAEAIGQKLALLGTMISFFPLPGIAPLGSGLGIARTPADTAIQDASRLEMTAIFDSALPEFNAARKGFGLAPLAHLADQCAAASVHWLGTAQAFDFEQAELRPNMRYAGPLMGDPVWADRWCSPWSKDDPRPLVLAGFSTSFQNHAAVLQRVIDAASSLPVRLLITLGGPIEPHELVPAENTVVVRSAPHLEILKEASLVVTHGGHGTVMAALMHRLPMLIIPHGRDQADNAVRVTERGAGLAVSRMAPTEEIHAALGRLLSEPGFRTRADALGTVVEAEARTSTLMAELEALARGEACPAAKADRASAIA</sequence>
<dbReference type="InterPro" id="IPR002213">
    <property type="entry name" value="UDP_glucos_trans"/>
</dbReference>
<dbReference type="KEGG" id="bcou:IC761_16675"/>
<dbReference type="RefSeq" id="WP_195804266.1">
    <property type="nucleotide sequence ID" value="NZ_CP061379.1"/>
</dbReference>
<proteinExistence type="predicted"/>
<accession>A0A7S9H384</accession>
<keyword evidence="3" id="KW-1185">Reference proteome</keyword>
<dbReference type="Proteomes" id="UP000594621">
    <property type="component" value="Chromosome"/>
</dbReference>
<dbReference type="GO" id="GO:0016758">
    <property type="term" value="F:hexosyltransferase activity"/>
    <property type="evidence" value="ECO:0007669"/>
    <property type="project" value="UniProtKB-ARBA"/>
</dbReference>
<gene>
    <name evidence="2" type="ORF">IC761_16675</name>
</gene>
<dbReference type="SUPFAM" id="SSF53756">
    <property type="entry name" value="UDP-Glycosyltransferase/glycogen phosphorylase"/>
    <property type="match status" value="1"/>
</dbReference>
<evidence type="ECO:0000313" key="3">
    <source>
        <dbReference type="Proteomes" id="UP000594621"/>
    </source>
</evidence>
<dbReference type="GO" id="GO:0017000">
    <property type="term" value="P:antibiotic biosynthetic process"/>
    <property type="evidence" value="ECO:0007669"/>
    <property type="project" value="UniProtKB-ARBA"/>
</dbReference>
<dbReference type="EMBL" id="CP061379">
    <property type="protein sequence ID" value="QPF94801.1"/>
    <property type="molecule type" value="Genomic_DNA"/>
</dbReference>
<dbReference type="GO" id="GO:0008194">
    <property type="term" value="F:UDP-glycosyltransferase activity"/>
    <property type="evidence" value="ECO:0007669"/>
    <property type="project" value="InterPro"/>
</dbReference>
<dbReference type="InterPro" id="IPR010610">
    <property type="entry name" value="EryCIII-like_C"/>
</dbReference>
<keyword evidence="2" id="KW-0808">Transferase</keyword>
<dbReference type="PANTHER" id="PTHR48050">
    <property type="entry name" value="STEROL 3-BETA-GLUCOSYLTRANSFERASE"/>
    <property type="match status" value="1"/>
</dbReference>
<feature type="domain" description="Erythromycin biosynthesis protein CIII-like C-terminal" evidence="1">
    <location>
        <begin position="306"/>
        <end position="409"/>
    </location>
</feature>
<dbReference type="AlphaFoldDB" id="A0A7S9H384"/>
<dbReference type="Gene3D" id="3.40.50.2000">
    <property type="entry name" value="Glycogen Phosphorylase B"/>
    <property type="match status" value="2"/>
</dbReference>
<reference evidence="2 3" key="1">
    <citation type="submission" date="2020-09" db="EMBL/GenBank/DDBJ databases">
        <title>Complete genomes of bradyrhizobia occurring on native shrubby legumes in Australia.</title>
        <authorList>
            <person name="Lafay B."/>
        </authorList>
    </citation>
    <scope>NUCLEOTIDE SEQUENCE [LARGE SCALE GENOMIC DNA]</scope>
    <source>
        <strain evidence="2 3">BDV5040</strain>
    </source>
</reference>
<name>A0A7S9H384_9BRAD</name>
<protein>
    <submittedName>
        <fullName evidence="2">Glycosyltransferase</fullName>
    </submittedName>
</protein>
<dbReference type="InterPro" id="IPR050426">
    <property type="entry name" value="Glycosyltransferase_28"/>
</dbReference>
<organism evidence="2 3">
    <name type="scientific">Bradyrhizobium commune</name>
    <dbReference type="NCBI Taxonomy" id="83627"/>
    <lineage>
        <taxon>Bacteria</taxon>
        <taxon>Pseudomonadati</taxon>
        <taxon>Pseudomonadota</taxon>
        <taxon>Alphaproteobacteria</taxon>
        <taxon>Hyphomicrobiales</taxon>
        <taxon>Nitrobacteraceae</taxon>
        <taxon>Bradyrhizobium</taxon>
    </lineage>
</organism>
<dbReference type="CDD" id="cd03784">
    <property type="entry name" value="GT1_Gtf-like"/>
    <property type="match status" value="1"/>
</dbReference>
<evidence type="ECO:0000259" key="1">
    <source>
        <dbReference type="Pfam" id="PF06722"/>
    </source>
</evidence>
<evidence type="ECO:0000313" key="2">
    <source>
        <dbReference type="EMBL" id="QPF94801.1"/>
    </source>
</evidence>